<dbReference type="InterPro" id="IPR036195">
    <property type="entry name" value="AbfB_ABD_sf"/>
</dbReference>
<evidence type="ECO:0000313" key="10">
    <source>
        <dbReference type="EMBL" id="RYC79294.1"/>
    </source>
</evidence>
<evidence type="ECO:0000256" key="2">
    <source>
        <dbReference type="ARBA" id="ARBA00009865"/>
    </source>
</evidence>
<accession>A0A4Q2UYW3</accession>
<protein>
    <recommendedName>
        <fullName evidence="3">non-reducing end alpha-L-arabinofuranosidase</fullName>
        <ecNumber evidence="3">3.2.1.55</ecNumber>
    </recommendedName>
</protein>
<dbReference type="EC" id="3.2.1.55" evidence="3"/>
<evidence type="ECO:0000256" key="3">
    <source>
        <dbReference type="ARBA" id="ARBA00012670"/>
    </source>
</evidence>
<dbReference type="GO" id="GO:0046556">
    <property type="term" value="F:alpha-L-arabinofuranosidase activity"/>
    <property type="evidence" value="ECO:0007669"/>
    <property type="project" value="UniProtKB-EC"/>
</dbReference>
<comment type="catalytic activity">
    <reaction evidence="1">
        <text>Hydrolysis of terminal non-reducing alpha-L-arabinofuranoside residues in alpha-L-arabinosides.</text>
        <dbReference type="EC" id="3.2.1.55"/>
    </reaction>
</comment>
<keyword evidence="4 8" id="KW-0732">Signal</keyword>
<dbReference type="GO" id="GO:0046373">
    <property type="term" value="P:L-arabinose metabolic process"/>
    <property type="evidence" value="ECO:0007669"/>
    <property type="project" value="InterPro"/>
</dbReference>
<evidence type="ECO:0000313" key="11">
    <source>
        <dbReference type="Proteomes" id="UP000290540"/>
    </source>
</evidence>
<sequence>MLAFGCRNIFALGALLCLLSSTITLVDAQSPAAHYNNYLVYQRADPHIVKHSNGWYYFTASVPEYDRVILRRSRTIQGLTDAEEVTIWDKKDSDAGVGYVWAPELHYIGDKWYIYFALGRKSDFDIRIFVLEGTGDDAVTADWIEKAWVETDWDTFSLDATTFEVDGTRYLCWAQSDPTWSDANTSIMLAPMLNPWTLKLPAVAISRPELAWERVRNIVNEGPYALVKKDKVWLTYSASSTDQNYVMGLLSADYRAELMNPAVWNKSQEPIFKSNANTSQYGPGHNSFTISEDGKSDILVYHSRQYRDINGEPLNNPDRHTRVQKLYWKADGSPNFGIPVPDGRTPIRLRSFFNPKGYIAHDDAGLLGLQDGDSSLAKTQFRVISPGLKGDGTVSLESTDRPGSFIMIDKAKLRLGDPRNSKNAHTFASFVQRPGLLSRKGVSFEVVGKRGYFIQVEANNDLAIAVVKDRKQRRQATFYNE</sequence>
<dbReference type="InterPro" id="IPR006710">
    <property type="entry name" value="Glyco_hydro_43"/>
</dbReference>
<comment type="similarity">
    <text evidence="2 7">Belongs to the glycosyl hydrolase 43 family.</text>
</comment>
<evidence type="ECO:0000259" key="9">
    <source>
        <dbReference type="Pfam" id="PF05270"/>
    </source>
</evidence>
<comment type="caution">
    <text evidence="10">The sequence shown here is derived from an EMBL/GenBank/DDBJ whole genome shotgun (WGS) entry which is preliminary data.</text>
</comment>
<evidence type="ECO:0000256" key="5">
    <source>
        <dbReference type="ARBA" id="ARBA00022801"/>
    </source>
</evidence>
<dbReference type="Pfam" id="PF05270">
    <property type="entry name" value="AbfB"/>
    <property type="match status" value="1"/>
</dbReference>
<dbReference type="SUPFAM" id="SSF110221">
    <property type="entry name" value="AbfB domain"/>
    <property type="match status" value="1"/>
</dbReference>
<dbReference type="SUPFAM" id="SSF75005">
    <property type="entry name" value="Arabinanase/levansucrase/invertase"/>
    <property type="match status" value="1"/>
</dbReference>
<evidence type="ECO:0000256" key="7">
    <source>
        <dbReference type="RuleBase" id="RU361187"/>
    </source>
</evidence>
<dbReference type="Proteomes" id="UP000290540">
    <property type="component" value="Unassembled WGS sequence"/>
</dbReference>
<dbReference type="AlphaFoldDB" id="A0A4Q2UYW3"/>
<organism evidence="10 11">
    <name type="scientific">Fusarium oxysporum f. sp. narcissi</name>
    <dbReference type="NCBI Taxonomy" id="451672"/>
    <lineage>
        <taxon>Eukaryota</taxon>
        <taxon>Fungi</taxon>
        <taxon>Dikarya</taxon>
        <taxon>Ascomycota</taxon>
        <taxon>Pezizomycotina</taxon>
        <taxon>Sordariomycetes</taxon>
        <taxon>Hypocreomycetidae</taxon>
        <taxon>Hypocreales</taxon>
        <taxon>Nectriaceae</taxon>
        <taxon>Fusarium</taxon>
        <taxon>Fusarium oxysporum species complex</taxon>
    </lineage>
</organism>
<evidence type="ECO:0000256" key="1">
    <source>
        <dbReference type="ARBA" id="ARBA00001462"/>
    </source>
</evidence>
<name>A0A4Q2UYW3_FUSOX</name>
<reference evidence="10 11" key="1">
    <citation type="submission" date="2016-12" db="EMBL/GenBank/DDBJ databases">
        <title>Draft genome sequence of Fusarium oxysporum causing rot on Narcissus.</title>
        <authorList>
            <person name="Armitage A.D."/>
            <person name="Taylor A."/>
            <person name="Clarkson J.P."/>
            <person name="Harrison R.J."/>
            <person name="Jackson A.C."/>
        </authorList>
    </citation>
    <scope>NUCLEOTIDE SEQUENCE [LARGE SCALE GENOMIC DNA]</scope>
    <source>
        <strain evidence="10 11">N139</strain>
    </source>
</reference>
<feature type="domain" description="Alpha-L-arabinofuranosidase B arabinose-binding" evidence="9">
    <location>
        <begin position="348"/>
        <end position="478"/>
    </location>
</feature>
<dbReference type="InterPro" id="IPR007934">
    <property type="entry name" value="AbfB_ABD"/>
</dbReference>
<dbReference type="Gene3D" id="2.80.10.50">
    <property type="match status" value="1"/>
</dbReference>
<dbReference type="PANTHER" id="PTHR43817:SF1">
    <property type="entry name" value="HYDROLASE, FAMILY 43, PUTATIVE (AFU_ORTHOLOGUE AFUA_3G01660)-RELATED"/>
    <property type="match status" value="1"/>
</dbReference>
<keyword evidence="5 7" id="KW-0378">Hydrolase</keyword>
<evidence type="ECO:0000256" key="8">
    <source>
        <dbReference type="SAM" id="SignalP"/>
    </source>
</evidence>
<dbReference type="EMBL" id="MQTW01000692">
    <property type="protein sequence ID" value="RYC79294.1"/>
    <property type="molecule type" value="Genomic_DNA"/>
</dbReference>
<dbReference type="PANTHER" id="PTHR43817">
    <property type="entry name" value="GLYCOSYL HYDROLASE"/>
    <property type="match status" value="1"/>
</dbReference>
<evidence type="ECO:0000256" key="4">
    <source>
        <dbReference type="ARBA" id="ARBA00022729"/>
    </source>
</evidence>
<feature type="signal peptide" evidence="8">
    <location>
        <begin position="1"/>
        <end position="28"/>
    </location>
</feature>
<keyword evidence="6 7" id="KW-0326">Glycosidase</keyword>
<dbReference type="Gene3D" id="2.115.10.20">
    <property type="entry name" value="Glycosyl hydrolase domain, family 43"/>
    <property type="match status" value="1"/>
</dbReference>
<dbReference type="InterPro" id="IPR023296">
    <property type="entry name" value="Glyco_hydro_beta-prop_sf"/>
</dbReference>
<dbReference type="CDD" id="cd23265">
    <property type="entry name" value="beta-trefoil_ABD_ABFB-like"/>
    <property type="match status" value="1"/>
</dbReference>
<dbReference type="Pfam" id="PF04616">
    <property type="entry name" value="Glyco_hydro_43"/>
    <property type="match status" value="1"/>
</dbReference>
<evidence type="ECO:0000256" key="6">
    <source>
        <dbReference type="ARBA" id="ARBA00023295"/>
    </source>
</evidence>
<feature type="chain" id="PRO_5020947083" description="non-reducing end alpha-L-arabinofuranosidase" evidence="8">
    <location>
        <begin position="29"/>
        <end position="481"/>
    </location>
</feature>
<gene>
    <name evidence="10" type="ORF">BFJ63_vAg17824</name>
</gene>
<proteinExistence type="inferred from homology"/>